<evidence type="ECO:0000256" key="1">
    <source>
        <dbReference type="ARBA" id="ARBA00006484"/>
    </source>
</evidence>
<dbReference type="GO" id="GO:0005783">
    <property type="term" value="C:endoplasmic reticulum"/>
    <property type="evidence" value="ECO:0007669"/>
    <property type="project" value="TreeGrafter"/>
</dbReference>
<dbReference type="SUPFAM" id="SSF51735">
    <property type="entry name" value="NAD(P)-binding Rossmann-fold domains"/>
    <property type="match status" value="1"/>
</dbReference>
<organism evidence="4 5">
    <name type="scientific">Cercophora scortea</name>
    <dbReference type="NCBI Taxonomy" id="314031"/>
    <lineage>
        <taxon>Eukaryota</taxon>
        <taxon>Fungi</taxon>
        <taxon>Dikarya</taxon>
        <taxon>Ascomycota</taxon>
        <taxon>Pezizomycotina</taxon>
        <taxon>Sordariomycetes</taxon>
        <taxon>Sordariomycetidae</taxon>
        <taxon>Sordariales</taxon>
        <taxon>Lasiosphaeriaceae</taxon>
        <taxon>Cercophora</taxon>
    </lineage>
</organism>
<dbReference type="GO" id="GO:0019433">
    <property type="term" value="P:triglyceride catabolic process"/>
    <property type="evidence" value="ECO:0007669"/>
    <property type="project" value="TreeGrafter"/>
</dbReference>
<dbReference type="Pfam" id="PF00106">
    <property type="entry name" value="adh_short"/>
    <property type="match status" value="1"/>
</dbReference>
<keyword evidence="2" id="KW-0560">Oxidoreductase</keyword>
<dbReference type="PRINTS" id="PR00081">
    <property type="entry name" value="GDHRDH"/>
</dbReference>
<sequence length="290" mass="30753">MAKKTVLITGCSEGGIGWAIAKAYQARGYHVFATLRYPAKAGSVLAGLSDVDILPLEVTSDESIRQCAAEVETRTAGSLDVLVNNAGADFVMPLLDTSIAEAKRLYDLNVWAVLALTQAFAPMLIKARGAVLNIASINGVLDMAWSGIYNSSKAAEVSISESLRLELAPLGVRVLTAMVGAVHTPIHDKAGALNLPETSYYQAAQKVIADQRAGVLKTNSQAVDVTARSLVRDVESGRVGKVWRGGLASTVRYSVRLLPRGILERAANRVKGLEIVRAAWAGRGKEGKGV</sequence>
<dbReference type="PRINTS" id="PR00080">
    <property type="entry name" value="SDRFAMILY"/>
</dbReference>
<dbReference type="Proteomes" id="UP001286456">
    <property type="component" value="Unassembled WGS sequence"/>
</dbReference>
<dbReference type="InterPro" id="IPR036291">
    <property type="entry name" value="NAD(P)-bd_dom_sf"/>
</dbReference>
<dbReference type="Gene3D" id="3.40.50.720">
    <property type="entry name" value="NAD(P)-binding Rossmann-like Domain"/>
    <property type="match status" value="1"/>
</dbReference>
<dbReference type="GO" id="GO:0006654">
    <property type="term" value="P:phosphatidic acid biosynthetic process"/>
    <property type="evidence" value="ECO:0007669"/>
    <property type="project" value="TreeGrafter"/>
</dbReference>
<keyword evidence="5" id="KW-1185">Reference proteome</keyword>
<comment type="similarity">
    <text evidence="1 3">Belongs to the short-chain dehydrogenases/reductases (SDR) family.</text>
</comment>
<comment type="caution">
    <text evidence="4">The sequence shown here is derived from an EMBL/GenBank/DDBJ whole genome shotgun (WGS) entry which is preliminary data.</text>
</comment>
<reference evidence="4" key="1">
    <citation type="journal article" date="2023" name="Mol. Phylogenet. Evol.">
        <title>Genome-scale phylogeny and comparative genomics of the fungal order Sordariales.</title>
        <authorList>
            <person name="Hensen N."/>
            <person name="Bonometti L."/>
            <person name="Westerberg I."/>
            <person name="Brannstrom I.O."/>
            <person name="Guillou S."/>
            <person name="Cros-Aarteil S."/>
            <person name="Calhoun S."/>
            <person name="Haridas S."/>
            <person name="Kuo A."/>
            <person name="Mondo S."/>
            <person name="Pangilinan J."/>
            <person name="Riley R."/>
            <person name="LaButti K."/>
            <person name="Andreopoulos B."/>
            <person name="Lipzen A."/>
            <person name="Chen C."/>
            <person name="Yan M."/>
            <person name="Daum C."/>
            <person name="Ng V."/>
            <person name="Clum A."/>
            <person name="Steindorff A."/>
            <person name="Ohm R.A."/>
            <person name="Martin F."/>
            <person name="Silar P."/>
            <person name="Natvig D.O."/>
            <person name="Lalanne C."/>
            <person name="Gautier V."/>
            <person name="Ament-Velasquez S.L."/>
            <person name="Kruys A."/>
            <person name="Hutchinson M.I."/>
            <person name="Powell A.J."/>
            <person name="Barry K."/>
            <person name="Miller A.N."/>
            <person name="Grigoriev I.V."/>
            <person name="Debuchy R."/>
            <person name="Gladieux P."/>
            <person name="Hiltunen Thoren M."/>
            <person name="Johannesson H."/>
        </authorList>
    </citation>
    <scope>NUCLEOTIDE SEQUENCE</scope>
    <source>
        <strain evidence="4">SMH4131-1</strain>
    </source>
</reference>
<dbReference type="EMBL" id="JAUEPO010000003">
    <property type="protein sequence ID" value="KAK3327467.1"/>
    <property type="molecule type" value="Genomic_DNA"/>
</dbReference>
<evidence type="ECO:0000313" key="5">
    <source>
        <dbReference type="Proteomes" id="UP001286456"/>
    </source>
</evidence>
<dbReference type="AlphaFoldDB" id="A0AAE0MCJ1"/>
<dbReference type="PANTHER" id="PTHR44169">
    <property type="entry name" value="NADPH-DEPENDENT 1-ACYLDIHYDROXYACETONE PHOSPHATE REDUCTASE"/>
    <property type="match status" value="1"/>
</dbReference>
<evidence type="ECO:0000256" key="2">
    <source>
        <dbReference type="ARBA" id="ARBA00023002"/>
    </source>
</evidence>
<dbReference type="GO" id="GO:0004806">
    <property type="term" value="F:triacylglycerol lipase activity"/>
    <property type="evidence" value="ECO:0007669"/>
    <property type="project" value="TreeGrafter"/>
</dbReference>
<evidence type="ECO:0000256" key="3">
    <source>
        <dbReference type="RuleBase" id="RU000363"/>
    </source>
</evidence>
<proteinExistence type="inferred from homology"/>
<protein>
    <submittedName>
        <fullName evidence="4">Short-chain dehydrogenase/reductase</fullName>
    </submittedName>
</protein>
<evidence type="ECO:0000313" key="4">
    <source>
        <dbReference type="EMBL" id="KAK3327467.1"/>
    </source>
</evidence>
<name>A0AAE0MCJ1_9PEZI</name>
<gene>
    <name evidence="4" type="ORF">B0T19DRAFT_356712</name>
</gene>
<reference evidence="4" key="2">
    <citation type="submission" date="2023-06" db="EMBL/GenBank/DDBJ databases">
        <authorList>
            <consortium name="Lawrence Berkeley National Laboratory"/>
            <person name="Haridas S."/>
            <person name="Hensen N."/>
            <person name="Bonometti L."/>
            <person name="Westerberg I."/>
            <person name="Brannstrom I.O."/>
            <person name="Guillou S."/>
            <person name="Cros-Aarteil S."/>
            <person name="Calhoun S."/>
            <person name="Kuo A."/>
            <person name="Mondo S."/>
            <person name="Pangilinan J."/>
            <person name="Riley R."/>
            <person name="Labutti K."/>
            <person name="Andreopoulos B."/>
            <person name="Lipzen A."/>
            <person name="Chen C."/>
            <person name="Yanf M."/>
            <person name="Daum C."/>
            <person name="Ng V."/>
            <person name="Clum A."/>
            <person name="Steindorff A."/>
            <person name="Ohm R."/>
            <person name="Martin F."/>
            <person name="Silar P."/>
            <person name="Natvig D."/>
            <person name="Lalanne C."/>
            <person name="Gautier V."/>
            <person name="Ament-Velasquez S.L."/>
            <person name="Kruys A."/>
            <person name="Hutchinson M.I."/>
            <person name="Powell A.J."/>
            <person name="Barry K."/>
            <person name="Miller A.N."/>
            <person name="Grigoriev I.V."/>
            <person name="Debuchy R."/>
            <person name="Gladieux P."/>
            <person name="Thoren M.H."/>
            <person name="Johannesson H."/>
        </authorList>
    </citation>
    <scope>NUCLEOTIDE SEQUENCE</scope>
    <source>
        <strain evidence="4">SMH4131-1</strain>
    </source>
</reference>
<dbReference type="GO" id="GO:0000140">
    <property type="term" value="F:acylglycerone-phosphate reductase (NADP+) activity"/>
    <property type="evidence" value="ECO:0007669"/>
    <property type="project" value="TreeGrafter"/>
</dbReference>
<dbReference type="PANTHER" id="PTHR44169:SF6">
    <property type="entry name" value="NADPH-DEPENDENT 1-ACYLDIHYDROXYACETONE PHOSPHATE REDUCTASE"/>
    <property type="match status" value="1"/>
</dbReference>
<dbReference type="GO" id="GO:0005811">
    <property type="term" value="C:lipid droplet"/>
    <property type="evidence" value="ECO:0007669"/>
    <property type="project" value="TreeGrafter"/>
</dbReference>
<dbReference type="InterPro" id="IPR002347">
    <property type="entry name" value="SDR_fam"/>
</dbReference>
<accession>A0AAE0MCJ1</accession>